<feature type="region of interest" description="Disordered" evidence="1">
    <location>
        <begin position="167"/>
        <end position="199"/>
    </location>
</feature>
<reference evidence="2" key="1">
    <citation type="submission" date="2022-03" db="EMBL/GenBank/DDBJ databases">
        <title>Genomic analyses of argali, domestic sheep and their hybrids provide insights into chromosomal evolution, heterosis and genetic basis of agronomic traits.</title>
        <authorList>
            <person name="Li M."/>
        </authorList>
    </citation>
    <scope>NUCLEOTIDE SEQUENCE</scope>
    <source>
        <strain evidence="2">CAU-MHL-2022a</strain>
        <tissue evidence="2">Skin</tissue>
    </source>
</reference>
<name>A0AAD4Y737_OVIAM</name>
<proteinExistence type="predicted"/>
<evidence type="ECO:0000313" key="2">
    <source>
        <dbReference type="EMBL" id="KAI4535946.1"/>
    </source>
</evidence>
<dbReference type="Proteomes" id="UP001214576">
    <property type="component" value="Unassembled WGS sequence"/>
</dbReference>
<evidence type="ECO:0000256" key="1">
    <source>
        <dbReference type="SAM" id="MobiDB-lite"/>
    </source>
</evidence>
<dbReference type="AlphaFoldDB" id="A0AAD4Y737"/>
<dbReference type="EMBL" id="JAKZEL010000017">
    <property type="protein sequence ID" value="KAI4535946.1"/>
    <property type="molecule type" value="Genomic_DNA"/>
</dbReference>
<gene>
    <name evidence="2" type="ORF">MG293_014273</name>
</gene>
<accession>A0AAD4Y737</accession>
<organism evidence="2 3">
    <name type="scientific">Ovis ammon polii</name>
    <dbReference type="NCBI Taxonomy" id="230172"/>
    <lineage>
        <taxon>Eukaryota</taxon>
        <taxon>Metazoa</taxon>
        <taxon>Chordata</taxon>
        <taxon>Craniata</taxon>
        <taxon>Vertebrata</taxon>
        <taxon>Euteleostomi</taxon>
        <taxon>Mammalia</taxon>
        <taxon>Eutheria</taxon>
        <taxon>Laurasiatheria</taxon>
        <taxon>Artiodactyla</taxon>
        <taxon>Ruminantia</taxon>
        <taxon>Pecora</taxon>
        <taxon>Bovidae</taxon>
        <taxon>Caprinae</taxon>
        <taxon>Ovis</taxon>
    </lineage>
</organism>
<keyword evidence="3" id="KW-1185">Reference proteome</keyword>
<protein>
    <submittedName>
        <fullName evidence="2">Uncharacterized protein</fullName>
    </submittedName>
</protein>
<evidence type="ECO:0000313" key="3">
    <source>
        <dbReference type="Proteomes" id="UP001214576"/>
    </source>
</evidence>
<comment type="caution">
    <text evidence="2">The sequence shown here is derived from an EMBL/GenBank/DDBJ whole genome shotgun (WGS) entry which is preliminary data.</text>
</comment>
<sequence>MRASVLEETAPPAKHVLQTQPSVLCAMVMLFELKVALDEAFILQSFLLVPKQHQKFKLRTYFHIQYCYIKLIYDKMYFETYVRVEELESLIGVTQEVRHVDTSTGGEQRLEQGTSLPGDGLLHIFLTGLTQRGQAAVMAETVLGSVGQQHWSRFEGLSFHLSANSPGEVGGCSPPGDDPLPTRRSYGAREPAGESSGSPLSCWREEAGVTVDLSVLNHLATCFSHDPPSMGVLGCMWKNEAPLFLFKFNLNVPWKFTHDLRAQVKKKNIQLESLSRKITSTSHLKFRAKQSLCIWYELRLFSVRDVASL</sequence>